<evidence type="ECO:0000313" key="1">
    <source>
        <dbReference type="EMBL" id="TFJ93565.1"/>
    </source>
</evidence>
<dbReference type="Proteomes" id="UP000298484">
    <property type="component" value="Unassembled WGS sequence"/>
</dbReference>
<comment type="caution">
    <text evidence="1">The sequence shown here is derived from an EMBL/GenBank/DDBJ whole genome shotgun (WGS) entry which is preliminary data.</text>
</comment>
<gene>
    <name evidence="1" type="ORF">E4U82_06290</name>
</gene>
<dbReference type="RefSeq" id="WP_135109236.1">
    <property type="nucleotide sequence ID" value="NZ_SRHY01000005.1"/>
</dbReference>
<dbReference type="InterPro" id="IPR024255">
    <property type="entry name" value="GerPB"/>
</dbReference>
<proteinExistence type="predicted"/>
<name>A0A4Y9ADR6_9BACI</name>
<organism evidence="1 2">
    <name type="scientific">Lentibacillus salicampi</name>
    <dbReference type="NCBI Taxonomy" id="175306"/>
    <lineage>
        <taxon>Bacteria</taxon>
        <taxon>Bacillati</taxon>
        <taxon>Bacillota</taxon>
        <taxon>Bacilli</taxon>
        <taxon>Bacillales</taxon>
        <taxon>Bacillaceae</taxon>
        <taxon>Lentibacillus</taxon>
    </lineage>
</organism>
<accession>A0A4Y9ADR6</accession>
<keyword evidence="2" id="KW-1185">Reference proteome</keyword>
<sequence>MNFIIHQSISIHFVKIGAITNSSVFQIGSTGHIQAQSDIHNTGGYTEAADPAEPAGEYTIIRLQQPD</sequence>
<dbReference type="OrthoDB" id="2971631at2"/>
<evidence type="ECO:0000313" key="2">
    <source>
        <dbReference type="Proteomes" id="UP000298484"/>
    </source>
</evidence>
<reference evidence="1 2" key="1">
    <citation type="submission" date="2019-03" db="EMBL/GenBank/DDBJ databases">
        <title>Genome sequence of Lentibacillus salicampi ATCC BAA-719.</title>
        <authorList>
            <person name="Maclea K.S."/>
            <person name="Simoes Junior M."/>
        </authorList>
    </citation>
    <scope>NUCLEOTIDE SEQUENCE [LARGE SCALE GENOMIC DNA]</scope>
    <source>
        <strain evidence="1 2">ATCC BAA-719</strain>
    </source>
</reference>
<dbReference type="AlphaFoldDB" id="A0A4Y9ADR6"/>
<dbReference type="Pfam" id="PF10803">
    <property type="entry name" value="GerPB"/>
    <property type="match status" value="1"/>
</dbReference>
<protein>
    <submittedName>
        <fullName evidence="1">Spore germination protein GerPE</fullName>
    </submittedName>
</protein>
<dbReference type="EMBL" id="SRHY01000005">
    <property type="protein sequence ID" value="TFJ93565.1"/>
    <property type="molecule type" value="Genomic_DNA"/>
</dbReference>